<dbReference type="SUPFAM" id="SSF56112">
    <property type="entry name" value="Protein kinase-like (PK-like)"/>
    <property type="match status" value="1"/>
</dbReference>
<accession>A0AAV9NME7</accession>
<evidence type="ECO:0000256" key="1">
    <source>
        <dbReference type="SAM" id="MobiDB-lite"/>
    </source>
</evidence>
<dbReference type="AlphaFoldDB" id="A0AAV9NME7"/>
<dbReference type="Gene3D" id="1.10.510.10">
    <property type="entry name" value="Transferase(Phosphotransferase) domain 1"/>
    <property type="match status" value="1"/>
</dbReference>
<keyword evidence="5" id="KW-1185">Reference proteome</keyword>
<feature type="region of interest" description="Disordered" evidence="1">
    <location>
        <begin position="799"/>
        <end position="828"/>
    </location>
</feature>
<protein>
    <recommendedName>
        <fullName evidence="6">Protein kinase domain-containing protein</fullName>
    </recommendedName>
</protein>
<evidence type="ECO:0000313" key="5">
    <source>
        <dbReference type="Proteomes" id="UP001358417"/>
    </source>
</evidence>
<dbReference type="PROSITE" id="PS50011">
    <property type="entry name" value="PROTEIN_KINASE_DOM"/>
    <property type="match status" value="1"/>
</dbReference>
<dbReference type="InterPro" id="IPR036465">
    <property type="entry name" value="vWFA_dom_sf"/>
</dbReference>
<dbReference type="InterPro" id="IPR011009">
    <property type="entry name" value="Kinase-like_dom_sf"/>
</dbReference>
<dbReference type="GeneID" id="89972734"/>
<dbReference type="PANTHER" id="PTHR34706:SF1">
    <property type="entry name" value="VWFA DOMAIN-CONTAINING PROTEIN"/>
    <property type="match status" value="1"/>
</dbReference>
<gene>
    <name evidence="4" type="ORF">LTR84_004556</name>
</gene>
<dbReference type="Proteomes" id="UP001358417">
    <property type="component" value="Unassembled WGS sequence"/>
</dbReference>
<comment type="caution">
    <text evidence="4">The sequence shown here is derived from an EMBL/GenBank/DDBJ whole genome shotgun (WGS) entry which is preliminary data.</text>
</comment>
<proteinExistence type="predicted"/>
<feature type="compositionally biased region" description="Pro residues" evidence="1">
    <location>
        <begin position="992"/>
        <end position="1004"/>
    </location>
</feature>
<evidence type="ECO:0008006" key="6">
    <source>
        <dbReference type="Google" id="ProtNLM"/>
    </source>
</evidence>
<dbReference type="EMBL" id="JAVRRD010000002">
    <property type="protein sequence ID" value="KAK5062484.1"/>
    <property type="molecule type" value="Genomic_DNA"/>
</dbReference>
<dbReference type="PROSITE" id="PS50234">
    <property type="entry name" value="VWFA"/>
    <property type="match status" value="1"/>
</dbReference>
<name>A0AAV9NME7_9EURO</name>
<feature type="domain" description="VWFA" evidence="3">
    <location>
        <begin position="754"/>
        <end position="962"/>
    </location>
</feature>
<organism evidence="4 5">
    <name type="scientific">Exophiala bonariae</name>
    <dbReference type="NCBI Taxonomy" id="1690606"/>
    <lineage>
        <taxon>Eukaryota</taxon>
        <taxon>Fungi</taxon>
        <taxon>Dikarya</taxon>
        <taxon>Ascomycota</taxon>
        <taxon>Pezizomycotina</taxon>
        <taxon>Eurotiomycetes</taxon>
        <taxon>Chaetothyriomycetidae</taxon>
        <taxon>Chaetothyriales</taxon>
        <taxon>Herpotrichiellaceae</taxon>
        <taxon>Exophiala</taxon>
    </lineage>
</organism>
<dbReference type="SMART" id="SM00220">
    <property type="entry name" value="S_TKc"/>
    <property type="match status" value="1"/>
</dbReference>
<feature type="compositionally biased region" description="Low complexity" evidence="1">
    <location>
        <begin position="982"/>
        <end position="991"/>
    </location>
</feature>
<evidence type="ECO:0000313" key="4">
    <source>
        <dbReference type="EMBL" id="KAK5062484.1"/>
    </source>
</evidence>
<evidence type="ECO:0000259" key="3">
    <source>
        <dbReference type="PROSITE" id="PS50234"/>
    </source>
</evidence>
<dbReference type="GO" id="GO:0005524">
    <property type="term" value="F:ATP binding"/>
    <property type="evidence" value="ECO:0007669"/>
    <property type="project" value="InterPro"/>
</dbReference>
<feature type="compositionally biased region" description="Polar residues" evidence="1">
    <location>
        <begin position="1011"/>
        <end position="1031"/>
    </location>
</feature>
<dbReference type="InterPro" id="IPR000719">
    <property type="entry name" value="Prot_kinase_dom"/>
</dbReference>
<reference evidence="4 5" key="1">
    <citation type="submission" date="2023-08" db="EMBL/GenBank/DDBJ databases">
        <title>Black Yeasts Isolated from many extreme environments.</title>
        <authorList>
            <person name="Coleine C."/>
            <person name="Stajich J.E."/>
            <person name="Selbmann L."/>
        </authorList>
    </citation>
    <scope>NUCLEOTIDE SEQUENCE [LARGE SCALE GENOMIC DNA]</scope>
    <source>
        <strain evidence="4 5">CCFEE 5792</strain>
    </source>
</reference>
<dbReference type="PANTHER" id="PTHR34706">
    <property type="entry name" value="SLR1338 PROTEIN"/>
    <property type="match status" value="1"/>
</dbReference>
<feature type="domain" description="Protein kinase" evidence="2">
    <location>
        <begin position="204"/>
        <end position="567"/>
    </location>
</feature>
<evidence type="ECO:0000259" key="2">
    <source>
        <dbReference type="PROSITE" id="PS50011"/>
    </source>
</evidence>
<dbReference type="Gene3D" id="3.40.50.410">
    <property type="entry name" value="von Willebrand factor, type A domain"/>
    <property type="match status" value="1"/>
</dbReference>
<feature type="region of interest" description="Disordered" evidence="1">
    <location>
        <begin position="978"/>
        <end position="1031"/>
    </location>
</feature>
<dbReference type="SUPFAM" id="SSF53300">
    <property type="entry name" value="vWA-like"/>
    <property type="match status" value="1"/>
</dbReference>
<feature type="compositionally biased region" description="Polar residues" evidence="1">
    <location>
        <begin position="583"/>
        <end position="602"/>
    </location>
</feature>
<dbReference type="GO" id="GO:0004672">
    <property type="term" value="F:protein kinase activity"/>
    <property type="evidence" value="ECO:0007669"/>
    <property type="project" value="InterPro"/>
</dbReference>
<dbReference type="InterPro" id="IPR002035">
    <property type="entry name" value="VWF_A"/>
</dbReference>
<feature type="region of interest" description="Disordered" evidence="1">
    <location>
        <begin position="583"/>
        <end position="606"/>
    </location>
</feature>
<dbReference type="Pfam" id="PF00069">
    <property type="entry name" value="Pkinase"/>
    <property type="match status" value="1"/>
</dbReference>
<dbReference type="RefSeq" id="XP_064710756.1">
    <property type="nucleotide sequence ID" value="XM_064848132.1"/>
</dbReference>
<sequence>MALSARPTHLQKPTHSPRYTASEVAKIFHDKIKELTVTPHCSKCAGCGRPYIQVEELRTWLKEKWSTHIDRSWADLCLEASNQGNKAGSLSLSDIDAPGSGCLLVFSILHDIGAPSLIRKFQRQGLIDRKLPINLSELENELSQLGIDNATILAGKFDERQWAFCPATFDLSSTIACKRTTVLPICRREILSTKGGTALLWQIAVQEEFIGPSLREQSAKSKFKDPKFGTCYQFVLKTFRDDHAAYFKDECDAFWALREHDGMIKYLGDFSHPNDSSCQFEQDIGLRRFNESGSIRDKATIERTDTTTEYIGRMSTNILLEWGEADLEDFFAERQPPVFKSEVAIFWKELFEVADALRRMHNFTNKNGHQFDGWHADIKPDNILRVQSSFKLSDPGFAKFLPKKPNNKTQIAGGAPEWDLSQDTGDPVPQAIDIWSLGCVFSVAATWIALGFQGILVYEKLREIAIKASLAAPRGEQSHHPQYRRHDKTRPEADYFHDGSDVLGAIDQWHTAVRQYVPSSDTITPKVLDLVSKRMLLGNPENRISAADLCDQLSLIIGSCLEEDEFIAFPNAQKALKEVQTQNEKLQSQGIPRPSSQETGSIQGRAARDYRKSYNVHMARIRSEYAGGASVAPVWPSTSLSHSRAHDFRAGPTPSLLGPAPPSTGLLSSVSSISQLGASAYQQDMNLRERPISAHIGRTLTTRQHIPQDVFQARQELEDQVAEEKRNFTARLSRMVTTNRKKDPFLAEFFEHRDIIFVADNAGSMVGSWPQATELVDVLARKAQNLDDNGMDLYLTHTSGRPNAVLSPRKNGPTVRTPTSPKVDGKNTATKFKEAMKSADSLPVSGKKTDMSLLLGYLLDGYIKHLKDVGINKAKKQTIIVLTDGKWALEPVSEAIKKFVDEWRGLDRENIKSRSMGIQFVQFGDDPIATWGLEYLDNKLESEGIPDIVDTEPSLGDVYKMLLGSFIADYDERSSSVARSLPDPAISSPPQAISPPMPSSPSPTPKIMLSEHSTNNIRMSPTHMQHSDPFS</sequence>